<dbReference type="EMBL" id="CP090041">
    <property type="protein sequence ID" value="UPL03451.1"/>
    <property type="molecule type" value="Genomic_DNA"/>
</dbReference>
<accession>A0ACD3ZQV2</accession>
<evidence type="ECO:0000313" key="1">
    <source>
        <dbReference type="EMBL" id="UPL03451.1"/>
    </source>
</evidence>
<reference evidence="1" key="1">
    <citation type="submission" date="2021-11" db="EMBL/GenBank/DDBJ databases">
        <title>Fusarium solani-melongenae Genome sequencing and assembly.</title>
        <authorList>
            <person name="Xie S."/>
            <person name="Huang L."/>
            <person name="Zhang X."/>
        </authorList>
    </citation>
    <scope>NUCLEOTIDE SEQUENCE</scope>
    <source>
        <strain evidence="1">CRI 24-3</strain>
    </source>
</reference>
<proteinExistence type="predicted"/>
<organism evidence="1 2">
    <name type="scientific">Fusarium solani subsp. cucurbitae</name>
    <name type="common">Neocosmosporum cucurbitae</name>
    <dbReference type="NCBI Taxonomy" id="2747967"/>
    <lineage>
        <taxon>Eukaryota</taxon>
        <taxon>Fungi</taxon>
        <taxon>Dikarya</taxon>
        <taxon>Ascomycota</taxon>
        <taxon>Pezizomycotina</taxon>
        <taxon>Sordariomycetes</taxon>
        <taxon>Hypocreomycetidae</taxon>
        <taxon>Hypocreales</taxon>
        <taxon>Nectriaceae</taxon>
        <taxon>Fusarium</taxon>
        <taxon>Fusarium solani species complex</taxon>
    </lineage>
</organism>
<name>A0ACD3ZQV2_FUSSC</name>
<evidence type="ECO:0000313" key="2">
    <source>
        <dbReference type="Proteomes" id="UP000830768"/>
    </source>
</evidence>
<dbReference type="Proteomes" id="UP000830768">
    <property type="component" value="Chromosome 13"/>
</dbReference>
<sequence>MPSTAHINRSKLGAADLCDGCLVVLFDDSANGFYEEAMCGCGASLTLRHVNESLYRDRNQDESEDEDEENEEEDEDDDEEEHEDEDDFFATAHDFFVSPRRWKDELPGLPAMAETADAGCQLCQFLRQALLRRGLSFQGPIQVRAGYIWGYDRDILEYRDDGLVGWSCEVRGGRGYDGLLSVIDFNIETRNGKCSRPLKIGSELTLLLGEMVRWLRMDEKRSTEPLDAYNIKWIKDKLSRCEETCNHIGTDTEFLPTRLIDIGTKTGDDARLICTSGLPTNRKRKRDEGHVIKYATLSYCWGPKEDAAKQVKTTKSNFSQHLRGMPLSYLSPVVRDAILVCKALDIRYLWVDALCIIQDDSGDWDRESEMMAHIYCTSFLTICPLSSNTCLEGFLGPRPQGLDIEFQSSRQKNIQGTYTFFENLKPPCPDPHSLIPCKDLDMDQSSWPSRGWTFQEKITSCRILFFGTSMCHISCESGSISENAYGTRSGGHSSNAWHMMSSWLASELCNPCSERRVRDLHSYWQATWEVQKREWTYRGDLLPAISGLAKQYALKMDDVYLAGLWKNSLHHDLTWKIEQSGPGDLDKALQIIRHQNPYVAPSWSWASQKKTCWPATPDTYCIGDRSNEPPLKGTALLVGVPCHSRPELTLRGFKMDLWGNNPFGRLKRAFIKVSGKVAPFPSGVTMGPQNPSWNTPPSGYFSNGLGTCQFDWSSEPGTVQQPGRMQLLLVSSCCAATSDRETSPLNADPKEDHERWHSAFMESNPACRALLQEDYVDSEDCKCCKDEGLPRSASGIVIHPAEEPGSFYRVGFFMFLAYRGGTNLFKHVPNQTIKLV</sequence>
<protein>
    <submittedName>
        <fullName evidence="1">Uncharacterized protein</fullName>
    </submittedName>
</protein>
<gene>
    <name evidence="1" type="ORF">LCI18_014385</name>
</gene>
<keyword evidence="2" id="KW-1185">Reference proteome</keyword>